<dbReference type="InterPro" id="IPR000073">
    <property type="entry name" value="AB_hydrolase_1"/>
</dbReference>
<feature type="domain" description="AB hydrolase-1" evidence="1">
    <location>
        <begin position="61"/>
        <end position="289"/>
    </location>
</feature>
<proteinExistence type="predicted"/>
<keyword evidence="2" id="KW-0378">Hydrolase</keyword>
<dbReference type="RefSeq" id="WP_338549746.1">
    <property type="nucleotide sequence ID" value="NZ_CP146069.1"/>
</dbReference>
<dbReference type="Gene3D" id="3.40.50.1820">
    <property type="entry name" value="alpha/beta hydrolase"/>
    <property type="match status" value="1"/>
</dbReference>
<evidence type="ECO:0000313" key="2">
    <source>
        <dbReference type="EMBL" id="WWR46901.1"/>
    </source>
</evidence>
<gene>
    <name evidence="2" type="ORF">RZ517_01570</name>
</gene>
<protein>
    <submittedName>
        <fullName evidence="2">Alpha/beta hydrolase</fullName>
    </submittedName>
</protein>
<name>A0ABZ2HFU1_9RHOB</name>
<dbReference type="PRINTS" id="PR00111">
    <property type="entry name" value="ABHYDROLASE"/>
</dbReference>
<reference evidence="2 3" key="1">
    <citation type="submission" date="2023-10" db="EMBL/GenBank/DDBJ databases">
        <title>Roseovarius strain S88 nov., isolated from a marine algae.</title>
        <authorList>
            <person name="Lee M.W."/>
            <person name="Lee J.K."/>
            <person name="Kim J.M."/>
            <person name="Choi D.G."/>
            <person name="Baek J.H."/>
            <person name="Bayburt H."/>
            <person name="Jung J.J."/>
            <person name="Han D.M."/>
            <person name="Jeon C.O."/>
        </authorList>
    </citation>
    <scope>NUCLEOTIDE SEQUENCE [LARGE SCALE GENOMIC DNA]</scope>
    <source>
        <strain evidence="2 3">S88</strain>
    </source>
</reference>
<dbReference type="PANTHER" id="PTHR43798:SF33">
    <property type="entry name" value="HYDROLASE, PUTATIVE (AFU_ORTHOLOGUE AFUA_2G14860)-RELATED"/>
    <property type="match status" value="1"/>
</dbReference>
<evidence type="ECO:0000259" key="1">
    <source>
        <dbReference type="Pfam" id="PF00561"/>
    </source>
</evidence>
<dbReference type="Pfam" id="PF00561">
    <property type="entry name" value="Abhydrolase_1"/>
    <property type="match status" value="1"/>
</dbReference>
<dbReference type="Proteomes" id="UP001364156">
    <property type="component" value="Chromosome"/>
</dbReference>
<sequence length="306" mass="33530">MIWWVLIGLVALVVFGPFMLDLTRPGMNRAAQASAPGAFADLPKGRVHYQWLGADEGPVAVCVHGLSTPSFVWGPVAEHLGGLGFRVLVFDLYGRGYSDRPRGEQDGAFFNAQLNALLEHQGVEDDITLLGYSMGGAIVARYAAEHPDRLRQLCLIAPAGLGHDLGSIADLITKYEWFGRWVTYAFFSKVLRQGIESERSTPAAIPDIYDMQTAETRRRGFAHAMWSSLRGVLDEDLEPAHRAIAKAGIPVLAIWGREDDVIPISGLGKLAEWNRAARHEVIEGAGHSLTYTCVEDVGKALDLLKR</sequence>
<dbReference type="EMBL" id="CP146069">
    <property type="protein sequence ID" value="WWR46901.1"/>
    <property type="molecule type" value="Genomic_DNA"/>
</dbReference>
<dbReference type="InterPro" id="IPR050266">
    <property type="entry name" value="AB_hydrolase_sf"/>
</dbReference>
<organism evidence="2 3">
    <name type="scientific">Roseovarius phycicola</name>
    <dbReference type="NCBI Taxonomy" id="3080976"/>
    <lineage>
        <taxon>Bacteria</taxon>
        <taxon>Pseudomonadati</taxon>
        <taxon>Pseudomonadota</taxon>
        <taxon>Alphaproteobacteria</taxon>
        <taxon>Rhodobacterales</taxon>
        <taxon>Roseobacteraceae</taxon>
        <taxon>Roseovarius</taxon>
    </lineage>
</organism>
<dbReference type="InterPro" id="IPR029058">
    <property type="entry name" value="AB_hydrolase_fold"/>
</dbReference>
<accession>A0ABZ2HFU1</accession>
<keyword evidence="3" id="KW-1185">Reference proteome</keyword>
<dbReference type="PANTHER" id="PTHR43798">
    <property type="entry name" value="MONOACYLGLYCEROL LIPASE"/>
    <property type="match status" value="1"/>
</dbReference>
<dbReference type="GO" id="GO:0016787">
    <property type="term" value="F:hydrolase activity"/>
    <property type="evidence" value="ECO:0007669"/>
    <property type="project" value="UniProtKB-KW"/>
</dbReference>
<dbReference type="SUPFAM" id="SSF53474">
    <property type="entry name" value="alpha/beta-Hydrolases"/>
    <property type="match status" value="1"/>
</dbReference>
<evidence type="ECO:0000313" key="3">
    <source>
        <dbReference type="Proteomes" id="UP001364156"/>
    </source>
</evidence>